<dbReference type="RefSeq" id="WP_060852588.1">
    <property type="nucleotide sequence ID" value="NZ_AP014865.1"/>
</dbReference>
<evidence type="ECO:0008006" key="6">
    <source>
        <dbReference type="Google" id="ProtNLM"/>
    </source>
</evidence>
<dbReference type="Pfam" id="PF01471">
    <property type="entry name" value="PG_binding_1"/>
    <property type="match status" value="2"/>
</dbReference>
<evidence type="ECO:0000313" key="4">
    <source>
        <dbReference type="EMBL" id="BAR87123.1"/>
    </source>
</evidence>
<feature type="region of interest" description="Disordered" evidence="1">
    <location>
        <begin position="169"/>
        <end position="193"/>
    </location>
</feature>
<evidence type="ECO:0000313" key="5">
    <source>
        <dbReference type="Proteomes" id="UP000055316"/>
    </source>
</evidence>
<dbReference type="SUPFAM" id="SSF47090">
    <property type="entry name" value="PGBD-like"/>
    <property type="match status" value="2"/>
</dbReference>
<evidence type="ECO:0000259" key="3">
    <source>
        <dbReference type="Pfam" id="PF08486"/>
    </source>
</evidence>
<accession>A0A9W4A315</accession>
<keyword evidence="4" id="KW-0614">Plasmid</keyword>
<feature type="region of interest" description="Disordered" evidence="1">
    <location>
        <begin position="1"/>
        <end position="21"/>
    </location>
</feature>
<sequence length="591" mass="67558">MYNYPPYSSGNSKPPHSIAGVNDEGQEAFYRQPSGKIFAKIYEKDTERPIKGVKVSIYKMTNEGRILASRQSEVITLYTNEFGETNTVALPTPPKENSSDPLGSKPYSEYAISIEAAGYAPVVLRGTQIFEDVTAVQKMELIPISGTEGRDSVEIIDIPEHTLIGQYPQQESQQELQKELEAQQEIREDSDKDRDRDIVIPEFIIVHDGHPNTPARNYKMRFKDYIKNVVASEVYPNWKKEALLANALCIMTFTLNRLYVNPFKGKGFDITSTTQFDQKYTHGRNTYESTDDAVDEVFKQYLAKHGENTPFFTQYRDGKKQTCQYAKRPGMLYQWGTYCLAEKGMSHLDILKHYYKDIEVRLAEFIQVVKSFPGKILKEGDQNLAVETIQKYLYHIRKRYTDIPEVRVNGTYNSSTANAVKAFQRQFQLPENGAVDEVTWNKMNDMYVYVTNLPGMYPILQNGSQGELVRRLQNLLKDYGFYEGQLDGFFGLGTEVSVKEFQKIKSFTVTGVVRKELWMVLEAIEYTMGTSRGALTSNSIPQQTNTGLNLKTQAPSQNQNPGSIYPPPMTNVSNYQQTQSFYNNNRYYPYS</sequence>
<dbReference type="InterPro" id="IPR036366">
    <property type="entry name" value="PGBDSf"/>
</dbReference>
<dbReference type="AlphaFoldDB" id="A0A9W4A315"/>
<dbReference type="Pfam" id="PF08486">
    <property type="entry name" value="SpoIID"/>
    <property type="match status" value="1"/>
</dbReference>
<dbReference type="Proteomes" id="UP000055316">
    <property type="component" value="Plasmid pKK1"/>
</dbReference>
<feature type="domain" description="Sporulation stage II protein D amidase enhancer LytB N-terminal" evidence="3">
    <location>
        <begin position="219"/>
        <end position="301"/>
    </location>
</feature>
<feature type="domain" description="Peptidoglycan binding-like" evidence="2">
    <location>
        <begin position="385"/>
        <end position="443"/>
    </location>
</feature>
<name>A0A9W4A315_BACTO</name>
<dbReference type="EMBL" id="AP014865">
    <property type="protein sequence ID" value="BAR87123.1"/>
    <property type="molecule type" value="Genomic_DNA"/>
</dbReference>
<dbReference type="InterPro" id="IPR002477">
    <property type="entry name" value="Peptidoglycan-bd-like"/>
</dbReference>
<evidence type="ECO:0000256" key="1">
    <source>
        <dbReference type="SAM" id="MobiDB-lite"/>
    </source>
</evidence>
<feature type="domain" description="Peptidoglycan binding-like" evidence="2">
    <location>
        <begin position="465"/>
        <end position="519"/>
    </location>
</feature>
<feature type="compositionally biased region" description="Polar residues" evidence="1">
    <location>
        <begin position="535"/>
        <end position="562"/>
    </location>
</feature>
<geneLocation type="plasmid" evidence="5">
    <name>pKK1 DNA</name>
</geneLocation>
<organism evidence="4 5">
    <name type="scientific">Bacillus thuringiensis subsp. tolworthi</name>
    <dbReference type="NCBI Taxonomy" id="1442"/>
    <lineage>
        <taxon>Bacteria</taxon>
        <taxon>Bacillati</taxon>
        <taxon>Bacillota</taxon>
        <taxon>Bacilli</taxon>
        <taxon>Bacillales</taxon>
        <taxon>Bacillaceae</taxon>
        <taxon>Bacillus</taxon>
        <taxon>Bacillus cereus group</taxon>
    </lineage>
</organism>
<dbReference type="InterPro" id="IPR036365">
    <property type="entry name" value="PGBD-like_sf"/>
</dbReference>
<evidence type="ECO:0000259" key="2">
    <source>
        <dbReference type="Pfam" id="PF01471"/>
    </source>
</evidence>
<dbReference type="Gene3D" id="1.10.101.10">
    <property type="entry name" value="PGBD-like superfamily/PGBD"/>
    <property type="match status" value="2"/>
</dbReference>
<dbReference type="InterPro" id="IPR013693">
    <property type="entry name" value="SpoIID/LytB_N"/>
</dbReference>
<protein>
    <recommendedName>
        <fullName evidence="6">Peptidoglycan-binding protein</fullName>
    </recommendedName>
</protein>
<proteinExistence type="predicted"/>
<reference evidence="4 5" key="1">
    <citation type="submission" date="2015-05" db="EMBL/GenBank/DDBJ databases">
        <title>Whole genome sequence of Bacillus thuringiensis serovar tolworthi Pasteur Institute Standard strain.</title>
        <authorList>
            <person name="Kanda K."/>
            <person name="Nakashima K."/>
            <person name="Nagano Y."/>
        </authorList>
    </citation>
    <scope>NUCLEOTIDE SEQUENCE [LARGE SCALE GENOMIC DNA]</scope>
    <source>
        <strain evidence="4 5">Pasteur Institute Standard strain</strain>
        <plasmid evidence="5">pKK1 DNA</plasmid>
    </source>
</reference>
<feature type="region of interest" description="Disordered" evidence="1">
    <location>
        <begin position="535"/>
        <end position="570"/>
    </location>
</feature>
<gene>
    <name evidence="4" type="ORF">KNN_06388</name>
</gene>
<feature type="compositionally biased region" description="Polar residues" evidence="1">
    <location>
        <begin position="1"/>
        <end position="14"/>
    </location>
</feature>
<feature type="compositionally biased region" description="Basic and acidic residues" evidence="1">
    <location>
        <begin position="176"/>
        <end position="193"/>
    </location>
</feature>